<organism evidence="2 3">
    <name type="scientific">Cryomyces antarcticus</name>
    <dbReference type="NCBI Taxonomy" id="329879"/>
    <lineage>
        <taxon>Eukaryota</taxon>
        <taxon>Fungi</taxon>
        <taxon>Dikarya</taxon>
        <taxon>Ascomycota</taxon>
        <taxon>Pezizomycotina</taxon>
        <taxon>Dothideomycetes</taxon>
        <taxon>Dothideomycetes incertae sedis</taxon>
        <taxon>Cryomyces</taxon>
    </lineage>
</organism>
<evidence type="ECO:0000313" key="3">
    <source>
        <dbReference type="Proteomes" id="UP001357485"/>
    </source>
</evidence>
<name>A0ABR0LJA0_9PEZI</name>
<dbReference type="EMBL" id="JAVRRA010019145">
    <property type="protein sequence ID" value="KAK5184307.1"/>
    <property type="molecule type" value="Genomic_DNA"/>
</dbReference>
<gene>
    <name evidence="2" type="ORF">LTR16_009984</name>
</gene>
<feature type="non-terminal residue" evidence="2">
    <location>
        <position position="1"/>
    </location>
</feature>
<sequence>SVQRASPSSSAALSLRPSLFIACCDREASEEGRASTAQPMRRPNSCWCVANSTATPPSTPAGRASSRESASLVSP</sequence>
<dbReference type="Proteomes" id="UP001357485">
    <property type="component" value="Unassembled WGS sequence"/>
</dbReference>
<feature type="non-terminal residue" evidence="2">
    <location>
        <position position="75"/>
    </location>
</feature>
<evidence type="ECO:0000313" key="2">
    <source>
        <dbReference type="EMBL" id="KAK5184307.1"/>
    </source>
</evidence>
<proteinExistence type="predicted"/>
<feature type="region of interest" description="Disordered" evidence="1">
    <location>
        <begin position="53"/>
        <end position="75"/>
    </location>
</feature>
<comment type="caution">
    <text evidence="2">The sequence shown here is derived from an EMBL/GenBank/DDBJ whole genome shotgun (WGS) entry which is preliminary data.</text>
</comment>
<accession>A0ABR0LJA0</accession>
<evidence type="ECO:0000256" key="1">
    <source>
        <dbReference type="SAM" id="MobiDB-lite"/>
    </source>
</evidence>
<keyword evidence="3" id="KW-1185">Reference proteome</keyword>
<protein>
    <submittedName>
        <fullName evidence="2">Uncharacterized protein</fullName>
    </submittedName>
</protein>
<reference evidence="2 3" key="1">
    <citation type="submission" date="2023-08" db="EMBL/GenBank/DDBJ databases">
        <title>Black Yeasts Isolated from many extreme environments.</title>
        <authorList>
            <person name="Coleine C."/>
            <person name="Stajich J.E."/>
            <person name="Selbmann L."/>
        </authorList>
    </citation>
    <scope>NUCLEOTIDE SEQUENCE [LARGE SCALE GENOMIC DNA]</scope>
    <source>
        <strain evidence="2 3">CCFEE 536</strain>
    </source>
</reference>